<evidence type="ECO:0000256" key="1">
    <source>
        <dbReference type="ARBA" id="ARBA00006594"/>
    </source>
</evidence>
<accession>A0ABS1JTT0</accession>
<keyword evidence="5" id="KW-0949">S-adenosyl-L-methionine</keyword>
<sequence length="585" mass="66133">MDYESLSKEELVAILKRRDSMSRYGLRWERERIPPDRHLNRDFVGFELQPQLCVGVAPWDNLLIEGDNYDALRHLATTHSGQFHLVFGDGPYNTGRKDFVYNDSYFDATNRYRHSTWLEFMYQRLVLVRSLLREDGALVMTIDDNELPNLWLLLNQVFGEKCFVANCIWQKRYSRENREAIGDAHEYVLIFSPNPDKFKKRRGKLPLGEKQLKVYRNANNDPRGKWRAVALSAQGYRPNQMYEITSPLTGKVFTPPEGSCWKVIKPRFDELLAQGLIYFGKDGNAMPSRIQYLDDIEGMVPWTWWPHEEVGHTDEARKEIQDIFGSQTAFDTPKPMRLMERIVQICAPEKDALVLDFFAGSGTTGHVVLKMNKEQGTNKRFVLISSREATEDEPQKNLAKDVLAVRIRKAIEGYATGRRGTEIPGLGGNFAYVRAQNVATHRLEEGLTDSMVWTFALQTCSHPLTPVHAGISLSVHRQHLVAYCANTKPATLEQLKGAVSGHHGPAVVLSWAPQAVTEALGDLAERCSFVAVPADLQRAFKQGNAKVADAYELPAIDEPARASEPSALASEPEPENLFDGDEAEQ</sequence>
<dbReference type="Gene3D" id="3.40.50.150">
    <property type="entry name" value="Vaccinia Virus protein VP39"/>
    <property type="match status" value="1"/>
</dbReference>
<evidence type="ECO:0000256" key="5">
    <source>
        <dbReference type="ARBA" id="ARBA00022691"/>
    </source>
</evidence>
<keyword evidence="10" id="KW-1185">Reference proteome</keyword>
<feature type="domain" description="DNA methylase N-4/N-6" evidence="8">
    <location>
        <begin position="84"/>
        <end position="374"/>
    </location>
</feature>
<dbReference type="EC" id="2.1.1.72" evidence="2"/>
<evidence type="ECO:0000259" key="8">
    <source>
        <dbReference type="Pfam" id="PF01555"/>
    </source>
</evidence>
<comment type="caution">
    <text evidence="9">The sequence shown here is derived from an EMBL/GenBank/DDBJ whole genome shotgun (WGS) entry which is preliminary data.</text>
</comment>
<comment type="similarity">
    <text evidence="1">Belongs to the N(4)/N(6)-methyltransferase family.</text>
</comment>
<dbReference type="InterPro" id="IPR029063">
    <property type="entry name" value="SAM-dependent_MTases_sf"/>
</dbReference>
<evidence type="ECO:0000256" key="2">
    <source>
        <dbReference type="ARBA" id="ARBA00011900"/>
    </source>
</evidence>
<feature type="compositionally biased region" description="Low complexity" evidence="7">
    <location>
        <begin position="562"/>
        <end position="571"/>
    </location>
</feature>
<dbReference type="InterPro" id="IPR002941">
    <property type="entry name" value="DNA_methylase_N4/N6"/>
</dbReference>
<dbReference type="SUPFAM" id="SSF53335">
    <property type="entry name" value="S-adenosyl-L-methionine-dependent methyltransferases"/>
    <property type="match status" value="1"/>
</dbReference>
<dbReference type="RefSeq" id="WP_201692322.1">
    <property type="nucleotide sequence ID" value="NZ_JAEQND010000013.1"/>
</dbReference>
<dbReference type="InterPro" id="IPR002295">
    <property type="entry name" value="N4/N6-MTase_EcoPI_Mod-like"/>
</dbReference>
<organism evidence="9 10">
    <name type="scientific">Ramlibacter alkalitolerans</name>
    <dbReference type="NCBI Taxonomy" id="2039631"/>
    <lineage>
        <taxon>Bacteria</taxon>
        <taxon>Pseudomonadati</taxon>
        <taxon>Pseudomonadota</taxon>
        <taxon>Betaproteobacteria</taxon>
        <taxon>Burkholderiales</taxon>
        <taxon>Comamonadaceae</taxon>
        <taxon>Ramlibacter</taxon>
    </lineage>
</organism>
<evidence type="ECO:0000256" key="6">
    <source>
        <dbReference type="ARBA" id="ARBA00047942"/>
    </source>
</evidence>
<feature type="region of interest" description="Disordered" evidence="7">
    <location>
        <begin position="553"/>
        <end position="585"/>
    </location>
</feature>
<evidence type="ECO:0000256" key="4">
    <source>
        <dbReference type="ARBA" id="ARBA00022679"/>
    </source>
</evidence>
<gene>
    <name evidence="9" type="ORF">JI746_21415</name>
</gene>
<proteinExistence type="inferred from homology"/>
<dbReference type="PRINTS" id="PR00506">
    <property type="entry name" value="D21N6MTFRASE"/>
</dbReference>
<comment type="catalytic activity">
    <reaction evidence="6">
        <text>a 2'-deoxyadenosine in DNA + S-adenosyl-L-methionine = an N(6)-methyl-2'-deoxyadenosine in DNA + S-adenosyl-L-homocysteine + H(+)</text>
        <dbReference type="Rhea" id="RHEA:15197"/>
        <dbReference type="Rhea" id="RHEA-COMP:12418"/>
        <dbReference type="Rhea" id="RHEA-COMP:12419"/>
        <dbReference type="ChEBI" id="CHEBI:15378"/>
        <dbReference type="ChEBI" id="CHEBI:57856"/>
        <dbReference type="ChEBI" id="CHEBI:59789"/>
        <dbReference type="ChEBI" id="CHEBI:90615"/>
        <dbReference type="ChEBI" id="CHEBI:90616"/>
        <dbReference type="EC" id="2.1.1.72"/>
    </reaction>
</comment>
<dbReference type="Pfam" id="PF01555">
    <property type="entry name" value="N6_N4_Mtase"/>
    <property type="match status" value="1"/>
</dbReference>
<protein>
    <recommendedName>
        <fullName evidence="2">site-specific DNA-methyltransferase (adenine-specific)</fullName>
        <ecNumber evidence="2">2.1.1.72</ecNumber>
    </recommendedName>
</protein>
<dbReference type="EMBL" id="JAEQND010000013">
    <property type="protein sequence ID" value="MBL0427688.1"/>
    <property type="molecule type" value="Genomic_DNA"/>
</dbReference>
<evidence type="ECO:0000313" key="10">
    <source>
        <dbReference type="Proteomes" id="UP000622707"/>
    </source>
</evidence>
<name>A0ABS1JTT0_9BURK</name>
<evidence type="ECO:0000256" key="7">
    <source>
        <dbReference type="SAM" id="MobiDB-lite"/>
    </source>
</evidence>
<evidence type="ECO:0000256" key="3">
    <source>
        <dbReference type="ARBA" id="ARBA00022603"/>
    </source>
</evidence>
<keyword evidence="4" id="KW-0808">Transferase</keyword>
<feature type="compositionally biased region" description="Acidic residues" evidence="7">
    <location>
        <begin position="572"/>
        <end position="585"/>
    </location>
</feature>
<dbReference type="Proteomes" id="UP000622707">
    <property type="component" value="Unassembled WGS sequence"/>
</dbReference>
<reference evidence="9 10" key="1">
    <citation type="journal article" date="2017" name="Int. J. Syst. Evol. Microbiol.">
        <title>Ramlibacter alkalitolerans sp. nov., alkali-tolerant bacterium isolated from soil of ginseng.</title>
        <authorList>
            <person name="Lee D.H."/>
            <person name="Cha C.J."/>
        </authorList>
    </citation>
    <scope>NUCLEOTIDE SEQUENCE [LARGE SCALE GENOMIC DNA]</scope>
    <source>
        <strain evidence="9 10">KACC 19305</strain>
    </source>
</reference>
<evidence type="ECO:0000313" key="9">
    <source>
        <dbReference type="EMBL" id="MBL0427688.1"/>
    </source>
</evidence>
<keyword evidence="3" id="KW-0489">Methyltransferase</keyword>